<evidence type="ECO:0000256" key="1">
    <source>
        <dbReference type="SAM" id="MobiDB-lite"/>
    </source>
</evidence>
<name>A0ABN1UXW5_9ACTN</name>
<keyword evidence="2" id="KW-0732">Signal</keyword>
<keyword evidence="4" id="KW-1185">Reference proteome</keyword>
<feature type="chain" id="PRO_5046924707" description="Lipoprotein" evidence="2">
    <location>
        <begin position="19"/>
        <end position="163"/>
    </location>
</feature>
<gene>
    <name evidence="3" type="ORF">GCM10009654_32820</name>
</gene>
<protein>
    <recommendedName>
        <fullName evidence="5">Lipoprotein</fullName>
    </recommendedName>
</protein>
<evidence type="ECO:0000313" key="3">
    <source>
        <dbReference type="EMBL" id="GAA1173002.1"/>
    </source>
</evidence>
<dbReference type="EMBL" id="BAAAKV010000027">
    <property type="protein sequence ID" value="GAA1173002.1"/>
    <property type="molecule type" value="Genomic_DNA"/>
</dbReference>
<evidence type="ECO:0000313" key="4">
    <source>
        <dbReference type="Proteomes" id="UP001501371"/>
    </source>
</evidence>
<reference evidence="3 4" key="1">
    <citation type="journal article" date="2019" name="Int. J. Syst. Evol. Microbiol.">
        <title>The Global Catalogue of Microorganisms (GCM) 10K type strain sequencing project: providing services to taxonomists for standard genome sequencing and annotation.</title>
        <authorList>
            <consortium name="The Broad Institute Genomics Platform"/>
            <consortium name="The Broad Institute Genome Sequencing Center for Infectious Disease"/>
            <person name="Wu L."/>
            <person name="Ma J."/>
        </authorList>
    </citation>
    <scope>NUCLEOTIDE SEQUENCE [LARGE SCALE GENOMIC DNA]</scope>
    <source>
        <strain evidence="3 4">JCM 12696</strain>
    </source>
</reference>
<evidence type="ECO:0008006" key="5">
    <source>
        <dbReference type="Google" id="ProtNLM"/>
    </source>
</evidence>
<dbReference type="RefSeq" id="WP_344276609.1">
    <property type="nucleotide sequence ID" value="NZ_BAAAKV010000027.1"/>
</dbReference>
<comment type="caution">
    <text evidence="3">The sequence shown here is derived from an EMBL/GenBank/DDBJ whole genome shotgun (WGS) entry which is preliminary data.</text>
</comment>
<accession>A0ABN1UXW5</accession>
<organism evidence="3 4">
    <name type="scientific">Streptomyces hebeiensis</name>
    <dbReference type="NCBI Taxonomy" id="229486"/>
    <lineage>
        <taxon>Bacteria</taxon>
        <taxon>Bacillati</taxon>
        <taxon>Actinomycetota</taxon>
        <taxon>Actinomycetes</taxon>
        <taxon>Kitasatosporales</taxon>
        <taxon>Streptomycetaceae</taxon>
        <taxon>Streptomyces</taxon>
    </lineage>
</organism>
<dbReference type="PROSITE" id="PS51257">
    <property type="entry name" value="PROKAR_LIPOPROTEIN"/>
    <property type="match status" value="1"/>
</dbReference>
<feature type="region of interest" description="Disordered" evidence="1">
    <location>
        <begin position="26"/>
        <end position="128"/>
    </location>
</feature>
<evidence type="ECO:0000256" key="2">
    <source>
        <dbReference type="SAM" id="SignalP"/>
    </source>
</evidence>
<sequence>MYKTTSAAWVLVGVTVTAVSGCVAVAPGPTPEPGPRPGLTDAAPRAGDARGTRIVQSPAREALERIAPVAGTPRPAPRVAPEPRRPAHGRTSGPGYGSGHLAGRPAVPLPRPEKPSERPAQRLSPVPPAVAALTTDVCAIGETYGRWGEESLSDRVCRDLYGR</sequence>
<feature type="compositionally biased region" description="Basic and acidic residues" evidence="1">
    <location>
        <begin position="111"/>
        <end position="120"/>
    </location>
</feature>
<feature type="signal peptide" evidence="2">
    <location>
        <begin position="1"/>
        <end position="18"/>
    </location>
</feature>
<proteinExistence type="predicted"/>
<dbReference type="Proteomes" id="UP001501371">
    <property type="component" value="Unassembled WGS sequence"/>
</dbReference>